<name>S6BD56_METRE</name>
<reference evidence="1 2" key="1">
    <citation type="journal article" date="2013" name="Genome Announc.">
        <title>Complete Genome Sequence of the Carbazole Degrader Pseudomonas resinovorans Strain CA10 (NBRC 106553).</title>
        <authorList>
            <person name="Shintani M."/>
            <person name="Hosoyama A."/>
            <person name="Ohji S."/>
            <person name="Tsuchikane K."/>
            <person name="Takarada H."/>
            <person name="Yamazoe A."/>
            <person name="Fujita N."/>
            <person name="Nojiri H."/>
        </authorList>
    </citation>
    <scope>NUCLEOTIDE SEQUENCE [LARGE SCALE GENOMIC DNA]</scope>
    <source>
        <strain evidence="1 2">NBRC 106553</strain>
    </source>
</reference>
<gene>
    <name evidence="1" type="ORF">PCA10_12220</name>
</gene>
<evidence type="ECO:0000313" key="1">
    <source>
        <dbReference type="EMBL" id="BAN46954.1"/>
    </source>
</evidence>
<dbReference type="HOGENOM" id="CLU_3083792_0_0_6"/>
<proteinExistence type="predicted"/>
<dbReference type="KEGG" id="pre:PCA10_12220"/>
<evidence type="ECO:0000313" key="2">
    <source>
        <dbReference type="Proteomes" id="UP000015503"/>
    </source>
</evidence>
<keyword evidence="2" id="KW-1185">Reference proteome</keyword>
<organism evidence="1 2">
    <name type="scientific">Metapseudomonas resinovorans NBRC 106553</name>
    <dbReference type="NCBI Taxonomy" id="1245471"/>
    <lineage>
        <taxon>Bacteria</taxon>
        <taxon>Pseudomonadati</taxon>
        <taxon>Pseudomonadota</taxon>
        <taxon>Gammaproteobacteria</taxon>
        <taxon>Pseudomonadales</taxon>
        <taxon>Pseudomonadaceae</taxon>
        <taxon>Metapseudomonas</taxon>
    </lineage>
</organism>
<dbReference type="PATRIC" id="fig|1245471.3.peg.1236"/>
<protein>
    <submittedName>
        <fullName evidence="1">Uncharacterized protein</fullName>
    </submittedName>
</protein>
<accession>S6BD56</accession>
<dbReference type="EMBL" id="AP013068">
    <property type="protein sequence ID" value="BAN46954.1"/>
    <property type="molecule type" value="Genomic_DNA"/>
</dbReference>
<dbReference type="RefSeq" id="WP_016491156.1">
    <property type="nucleotide sequence ID" value="NC_021499.1"/>
</dbReference>
<sequence length="52" mass="5652">MTISTRLCLFLLACAFVAAYLSLLARPLPAPLAGLNHCQQAPQSCYAPPMRF</sequence>
<dbReference type="Proteomes" id="UP000015503">
    <property type="component" value="Chromosome"/>
</dbReference>
<dbReference type="STRING" id="1245471.PCA10_12220"/>
<dbReference type="AlphaFoldDB" id="S6BD56"/>